<keyword evidence="3" id="KW-1185">Reference proteome</keyword>
<protein>
    <recommendedName>
        <fullName evidence="4">Stc1 domain-containing protein</fullName>
    </recommendedName>
</protein>
<evidence type="ECO:0008006" key="4">
    <source>
        <dbReference type="Google" id="ProtNLM"/>
    </source>
</evidence>
<proteinExistence type="predicted"/>
<dbReference type="AlphaFoldDB" id="A0AAE1CG16"/>
<organism evidence="2 3">
    <name type="scientific">Podospora appendiculata</name>
    <dbReference type="NCBI Taxonomy" id="314037"/>
    <lineage>
        <taxon>Eukaryota</taxon>
        <taxon>Fungi</taxon>
        <taxon>Dikarya</taxon>
        <taxon>Ascomycota</taxon>
        <taxon>Pezizomycotina</taxon>
        <taxon>Sordariomycetes</taxon>
        <taxon>Sordariomycetidae</taxon>
        <taxon>Sordariales</taxon>
        <taxon>Podosporaceae</taxon>
        <taxon>Podospora</taxon>
    </lineage>
</organism>
<feature type="compositionally biased region" description="Basic and acidic residues" evidence="1">
    <location>
        <begin position="262"/>
        <end position="271"/>
    </location>
</feature>
<accession>A0AAE1CG16</accession>
<name>A0AAE1CG16_9PEZI</name>
<evidence type="ECO:0000313" key="3">
    <source>
        <dbReference type="Proteomes" id="UP001270362"/>
    </source>
</evidence>
<dbReference type="EMBL" id="JAULSO010000001">
    <property type="protein sequence ID" value="KAK3693192.1"/>
    <property type="molecule type" value="Genomic_DNA"/>
</dbReference>
<gene>
    <name evidence="2" type="ORF">B0T22DRAFT_449131</name>
</gene>
<feature type="compositionally biased region" description="Polar residues" evidence="1">
    <location>
        <begin position="250"/>
        <end position="261"/>
    </location>
</feature>
<comment type="caution">
    <text evidence="2">The sequence shown here is derived from an EMBL/GenBank/DDBJ whole genome shotgun (WGS) entry which is preliminary data.</text>
</comment>
<feature type="region of interest" description="Disordered" evidence="1">
    <location>
        <begin position="126"/>
        <end position="286"/>
    </location>
</feature>
<feature type="compositionally biased region" description="Low complexity" evidence="1">
    <location>
        <begin position="225"/>
        <end position="243"/>
    </location>
</feature>
<evidence type="ECO:0000256" key="1">
    <source>
        <dbReference type="SAM" id="MobiDB-lite"/>
    </source>
</evidence>
<evidence type="ECO:0000313" key="2">
    <source>
        <dbReference type="EMBL" id="KAK3693192.1"/>
    </source>
</evidence>
<dbReference type="Proteomes" id="UP001270362">
    <property type="component" value="Unassembled WGS sequence"/>
</dbReference>
<reference evidence="2" key="2">
    <citation type="submission" date="2023-06" db="EMBL/GenBank/DDBJ databases">
        <authorList>
            <consortium name="Lawrence Berkeley National Laboratory"/>
            <person name="Haridas S."/>
            <person name="Hensen N."/>
            <person name="Bonometti L."/>
            <person name="Westerberg I."/>
            <person name="Brannstrom I.O."/>
            <person name="Guillou S."/>
            <person name="Cros-Aarteil S."/>
            <person name="Calhoun S."/>
            <person name="Kuo A."/>
            <person name="Mondo S."/>
            <person name="Pangilinan J."/>
            <person name="Riley R."/>
            <person name="Labutti K."/>
            <person name="Andreopoulos B."/>
            <person name="Lipzen A."/>
            <person name="Chen C."/>
            <person name="Yanf M."/>
            <person name="Daum C."/>
            <person name="Ng V."/>
            <person name="Clum A."/>
            <person name="Steindorff A."/>
            <person name="Ohm R."/>
            <person name="Martin F."/>
            <person name="Silar P."/>
            <person name="Natvig D."/>
            <person name="Lalanne C."/>
            <person name="Gautier V."/>
            <person name="Ament-Velasquez S.L."/>
            <person name="Kruys A."/>
            <person name="Hutchinson M.I."/>
            <person name="Powell A.J."/>
            <person name="Barry K."/>
            <person name="Miller A.N."/>
            <person name="Grigoriev I.V."/>
            <person name="Debuchy R."/>
            <person name="Gladieux P."/>
            <person name="Thoren M.H."/>
            <person name="Johannesson H."/>
        </authorList>
    </citation>
    <scope>NUCLEOTIDE SEQUENCE</scope>
    <source>
        <strain evidence="2">CBS 314.62</strain>
    </source>
</reference>
<sequence>MPKTTRTSTYCPTCQATWNAWPDEQCPPEWRLLAPRTDCRHAMALECFQSPVGQAWCCACNDRRKFLGTQERVASYCQPCRSRWERARVDEVPVAWTVGVSGLPERVEDERGRLREWVVRYEGEDDEGQYTGIGDEGPRYGAPRFGGKDDDKPPGPGMGAGKFMNLPKRKPIREPPRSKTVAGDGGDLMVSSQQQEVGAGTDYSGYEDKGPQRQGPRFSVPATVAIIPKSSSPSPAAVAQTASEKPGQGKNASSGVQASQEDIQRQKDREGLCVGRQPRFMVPVGT</sequence>
<reference evidence="2" key="1">
    <citation type="journal article" date="2023" name="Mol. Phylogenet. Evol.">
        <title>Genome-scale phylogeny and comparative genomics of the fungal order Sordariales.</title>
        <authorList>
            <person name="Hensen N."/>
            <person name="Bonometti L."/>
            <person name="Westerberg I."/>
            <person name="Brannstrom I.O."/>
            <person name="Guillou S."/>
            <person name="Cros-Aarteil S."/>
            <person name="Calhoun S."/>
            <person name="Haridas S."/>
            <person name="Kuo A."/>
            <person name="Mondo S."/>
            <person name="Pangilinan J."/>
            <person name="Riley R."/>
            <person name="LaButti K."/>
            <person name="Andreopoulos B."/>
            <person name="Lipzen A."/>
            <person name="Chen C."/>
            <person name="Yan M."/>
            <person name="Daum C."/>
            <person name="Ng V."/>
            <person name="Clum A."/>
            <person name="Steindorff A."/>
            <person name="Ohm R.A."/>
            <person name="Martin F."/>
            <person name="Silar P."/>
            <person name="Natvig D.O."/>
            <person name="Lalanne C."/>
            <person name="Gautier V."/>
            <person name="Ament-Velasquez S.L."/>
            <person name="Kruys A."/>
            <person name="Hutchinson M.I."/>
            <person name="Powell A.J."/>
            <person name="Barry K."/>
            <person name="Miller A.N."/>
            <person name="Grigoriev I.V."/>
            <person name="Debuchy R."/>
            <person name="Gladieux P."/>
            <person name="Hiltunen Thoren M."/>
            <person name="Johannesson H."/>
        </authorList>
    </citation>
    <scope>NUCLEOTIDE SEQUENCE</scope>
    <source>
        <strain evidence="2">CBS 314.62</strain>
    </source>
</reference>